<evidence type="ECO:0000256" key="1">
    <source>
        <dbReference type="SAM" id="MobiDB-lite"/>
    </source>
</evidence>
<dbReference type="VEuPathDB" id="FungiDB:ACJ73_01910"/>
<sequence>MAVNTVEQLDSLLLTLARFLKDNEISPDEWRNRYDALPSTEKQILGKLFKQHRKTKNKNRDSERDPSIEENSGNCKQAERENLRLFQVSTCEVQSPLHATLKSCKEKKSPGPFFEALSRQIPINRGIGATYSRIRQDEEKDALLQILRRFQLRELYLYAVRYCYHTGKSWRNNGIPALTKEINTQCPDLQDSVAKINKQLQLYVELGRGYDAWVAELGHPGYLFALSLEVSETEYTKRLYRKHIPDASRRFRDLGLDDVVSYWELGNLGEAVSQFLEESSQPPKPYESDRWNTKGDVSLKRRSEFTSSASKRLRFQSCDTRDEGHDTLPIPVNDGTVSNTDDSRSEQFSEPSSTSNATDPTEVGNLTEAIANIVQNQQTNITGERAISLSQKLCHPHSSRTQVTSPAPSHSSLFPDENVSSTDNHQQGGTGQSQNRSGHGEQNFAYNFEQFRAQYAPLPASAATQQIHGAMQQYGMQSIPDPTLEPELEPLSRSMPIQYNRLAMPNVSSTNPGGPPTGGRLSDNLPYVDMWAQPSSGEPNAGECLSDNLPYVDMWAQPSSGEPNAGECLSDSLPYSITQ</sequence>
<feature type="region of interest" description="Disordered" evidence="1">
    <location>
        <begin position="316"/>
        <end position="361"/>
    </location>
</feature>
<gene>
    <name evidence="2" type="ORF">ACJ73_01910</name>
</gene>
<feature type="compositionally biased region" description="Basic and acidic residues" evidence="1">
    <location>
        <begin position="58"/>
        <end position="67"/>
    </location>
</feature>
<feature type="region of interest" description="Disordered" evidence="1">
    <location>
        <begin position="556"/>
        <end position="579"/>
    </location>
</feature>
<feature type="region of interest" description="Disordered" evidence="1">
    <location>
        <begin position="393"/>
        <end position="440"/>
    </location>
</feature>
<proteinExistence type="predicted"/>
<organism evidence="2 3">
    <name type="scientific">Blastomyces percursus</name>
    <dbReference type="NCBI Taxonomy" id="1658174"/>
    <lineage>
        <taxon>Eukaryota</taxon>
        <taxon>Fungi</taxon>
        <taxon>Dikarya</taxon>
        <taxon>Ascomycota</taxon>
        <taxon>Pezizomycotina</taxon>
        <taxon>Eurotiomycetes</taxon>
        <taxon>Eurotiomycetidae</taxon>
        <taxon>Onygenales</taxon>
        <taxon>Ajellomycetaceae</taxon>
        <taxon>Blastomyces</taxon>
    </lineage>
</organism>
<dbReference type="AlphaFoldDB" id="A0A1J9QCZ1"/>
<evidence type="ECO:0000313" key="2">
    <source>
        <dbReference type="EMBL" id="OJD26702.1"/>
    </source>
</evidence>
<feature type="compositionally biased region" description="Polar residues" evidence="1">
    <location>
        <begin position="348"/>
        <end position="359"/>
    </location>
</feature>
<dbReference type="EMBL" id="LGTZ01000189">
    <property type="protein sequence ID" value="OJD26702.1"/>
    <property type="molecule type" value="Genomic_DNA"/>
</dbReference>
<feature type="region of interest" description="Disordered" evidence="1">
    <location>
        <begin position="46"/>
        <end position="75"/>
    </location>
</feature>
<feature type="compositionally biased region" description="Polar residues" evidence="1">
    <location>
        <begin position="399"/>
        <end position="437"/>
    </location>
</feature>
<accession>A0A1J9QCZ1</accession>
<dbReference type="STRING" id="1658174.A0A1J9QCZ1"/>
<dbReference type="OrthoDB" id="4180606at2759"/>
<name>A0A1J9QCZ1_9EURO</name>
<dbReference type="Proteomes" id="UP000242791">
    <property type="component" value="Unassembled WGS sequence"/>
</dbReference>
<keyword evidence="3" id="KW-1185">Reference proteome</keyword>
<reference evidence="2 3" key="1">
    <citation type="submission" date="2015-08" db="EMBL/GenBank/DDBJ databases">
        <title>Emmonsia species relationships and genome sequence.</title>
        <authorList>
            <person name="Cuomo C.A."/>
            <person name="Schwartz I.S."/>
            <person name="Kenyon C."/>
            <person name="De Hoog G.S."/>
            <person name="Govender N.P."/>
            <person name="Botha A."/>
            <person name="Moreno L."/>
            <person name="De Vries M."/>
            <person name="Munoz J.F."/>
            <person name="Stielow J.B."/>
        </authorList>
    </citation>
    <scope>NUCLEOTIDE SEQUENCE [LARGE SCALE GENOMIC DNA]</scope>
    <source>
        <strain evidence="2 3">EI222</strain>
    </source>
</reference>
<evidence type="ECO:0000313" key="3">
    <source>
        <dbReference type="Proteomes" id="UP000242791"/>
    </source>
</evidence>
<comment type="caution">
    <text evidence="2">The sequence shown here is derived from an EMBL/GenBank/DDBJ whole genome shotgun (WGS) entry which is preliminary data.</text>
</comment>
<protein>
    <submittedName>
        <fullName evidence="2">Uncharacterized protein</fullName>
    </submittedName>
</protein>